<dbReference type="EC" id="1.14.18.1" evidence="3"/>
<evidence type="ECO:0000259" key="12">
    <source>
        <dbReference type="PROSITE" id="PS00497"/>
    </source>
</evidence>
<accession>A0A166DZL8</accession>
<dbReference type="GO" id="GO:0004503">
    <property type="term" value="F:tyrosinase activity"/>
    <property type="evidence" value="ECO:0007669"/>
    <property type="project" value="UniProtKB-EC"/>
</dbReference>
<keyword evidence="8" id="KW-0470">Melanin biosynthesis</keyword>
<evidence type="ECO:0000256" key="8">
    <source>
        <dbReference type="ARBA" id="ARBA00023101"/>
    </source>
</evidence>
<dbReference type="EMBL" id="KV428052">
    <property type="protein sequence ID" value="KZT39061.1"/>
    <property type="molecule type" value="Genomic_DNA"/>
</dbReference>
<dbReference type="Pfam" id="PF18132">
    <property type="entry name" value="Tyrosinase_C"/>
    <property type="match status" value="1"/>
</dbReference>
<evidence type="ECO:0000313" key="14">
    <source>
        <dbReference type="EMBL" id="KZT39061.1"/>
    </source>
</evidence>
<evidence type="ECO:0000256" key="6">
    <source>
        <dbReference type="ARBA" id="ARBA00023008"/>
    </source>
</evidence>
<dbReference type="PANTHER" id="PTHR11474">
    <property type="entry name" value="TYROSINASE FAMILY MEMBER"/>
    <property type="match status" value="1"/>
</dbReference>
<sequence length="631" mass="71066">MISQTYPITGIKEGLGPAPGQTPLRQEISAWSENPENVQQVNLFLLALRHFQDNDEIPFTAKLSYFQIAGIHGFPLKPWDENTESKVPDLQDGYCTHNSVLFPTWHRPYLMLFEQRIYEIMLEIIAKFPEQQRATLLKHANAWRFPYWDWAVEGAKVPAIVSDAKRTVLLPSGLTAEIDNPLLTFRTPEPMGKYGITRIHEDKTHEAVDAPYDKARATSRYPPVGYAEPHDLEAWVKGVQKDDIVADALAEAKWYKIDPTVHPGRTGIRDAVHRLLSDNYFSTYRGFATTAKGQSDPKAYLSLEFVHNNIHNWVGGGGEQGSPYGHGHMTEVPVAALDPIFWLHHCNVDRQFAIWQALNPNLWFDKPEDQLPDKEGNWSTPGGTVVTPKTPLAPFHKDKNGTVWNSDEVRYLKDLGYSYPELQPWLPKYFVGGVFKEELYIADIKAQVNRLYSSTRTAFLAASPDTEEVKEQDYIVNVEYERFALGGEPFVIHIYVGQNKVGQIYNFVAPPRSTGCANCEVQQGARSLAVGQVPITGALYRDATNDRIAELQGLGKTPITHYLTNVNLLTWKVVTLDGQEVAPEKLPSLKIHVAGGKAKHFANFRSSSEYNEYEILYDITHGRVGGLNRPA</sequence>
<keyword evidence="15" id="KW-1185">Reference proteome</keyword>
<dbReference type="STRING" id="1314776.A0A166DZL8"/>
<dbReference type="PANTHER" id="PTHR11474:SF76">
    <property type="entry name" value="SHKT DOMAIN-CONTAINING PROTEIN"/>
    <property type="match status" value="1"/>
</dbReference>
<evidence type="ECO:0000256" key="1">
    <source>
        <dbReference type="ARBA" id="ARBA00001973"/>
    </source>
</evidence>
<dbReference type="InterPro" id="IPR008922">
    <property type="entry name" value="Di-copper_centre_dom_sf"/>
</dbReference>
<dbReference type="InterPro" id="IPR050316">
    <property type="entry name" value="Tyrosinase/Hemocyanin"/>
</dbReference>
<dbReference type="Pfam" id="PF00264">
    <property type="entry name" value="Tyrosinase"/>
    <property type="match status" value="1"/>
</dbReference>
<feature type="domain" description="Tyrosinase copper-binding" evidence="12">
    <location>
        <begin position="97"/>
        <end position="114"/>
    </location>
</feature>
<comment type="cofactor">
    <cofactor evidence="1">
        <name>Cu(2+)</name>
        <dbReference type="ChEBI" id="CHEBI:29036"/>
    </cofactor>
</comment>
<dbReference type="InterPro" id="IPR002227">
    <property type="entry name" value="Tyrosinase_Cu-bd"/>
</dbReference>
<dbReference type="Gene3D" id="1.10.1280.10">
    <property type="entry name" value="Di-copper center containing domain from catechol oxidase"/>
    <property type="match status" value="1"/>
</dbReference>
<dbReference type="OrthoDB" id="6132182at2759"/>
<evidence type="ECO:0000259" key="13">
    <source>
        <dbReference type="PROSITE" id="PS00498"/>
    </source>
</evidence>
<dbReference type="SUPFAM" id="SSF48056">
    <property type="entry name" value="Di-copper centre-containing domain"/>
    <property type="match status" value="1"/>
</dbReference>
<evidence type="ECO:0000256" key="4">
    <source>
        <dbReference type="ARBA" id="ARBA00022723"/>
    </source>
</evidence>
<organism evidence="14 15">
    <name type="scientific">Sistotremastrum suecicum HHB10207 ss-3</name>
    <dbReference type="NCBI Taxonomy" id="1314776"/>
    <lineage>
        <taxon>Eukaryota</taxon>
        <taxon>Fungi</taxon>
        <taxon>Dikarya</taxon>
        <taxon>Basidiomycota</taxon>
        <taxon>Agaricomycotina</taxon>
        <taxon>Agaricomycetes</taxon>
        <taxon>Sistotremastrales</taxon>
        <taxon>Sistotremastraceae</taxon>
        <taxon>Sistotremastrum</taxon>
    </lineage>
</organism>
<dbReference type="AlphaFoldDB" id="A0A166DZL8"/>
<dbReference type="GO" id="GO:0046872">
    <property type="term" value="F:metal ion binding"/>
    <property type="evidence" value="ECO:0007669"/>
    <property type="project" value="UniProtKB-KW"/>
</dbReference>
<dbReference type="Proteomes" id="UP000076798">
    <property type="component" value="Unassembled WGS sequence"/>
</dbReference>
<name>A0A166DZL8_9AGAM</name>
<evidence type="ECO:0000256" key="2">
    <source>
        <dbReference type="ARBA" id="ARBA00009928"/>
    </source>
</evidence>
<keyword evidence="4" id="KW-0479">Metal-binding</keyword>
<comment type="similarity">
    <text evidence="2">Belongs to the tyrosinase family.</text>
</comment>
<feature type="region of interest" description="Disordered" evidence="11">
    <location>
        <begin position="1"/>
        <end position="23"/>
    </location>
</feature>
<evidence type="ECO:0000256" key="5">
    <source>
        <dbReference type="ARBA" id="ARBA00023002"/>
    </source>
</evidence>
<evidence type="ECO:0000256" key="9">
    <source>
        <dbReference type="ARBA" id="ARBA00048233"/>
    </source>
</evidence>
<keyword evidence="5" id="KW-0560">Oxidoreductase</keyword>
<dbReference type="Gene3D" id="2.60.310.20">
    <property type="match status" value="1"/>
</dbReference>
<keyword evidence="7" id="KW-0503">Monooxygenase</keyword>
<evidence type="ECO:0000256" key="11">
    <source>
        <dbReference type="SAM" id="MobiDB-lite"/>
    </source>
</evidence>
<dbReference type="PROSITE" id="PS00498">
    <property type="entry name" value="TYROSINASE_2"/>
    <property type="match status" value="1"/>
</dbReference>
<evidence type="ECO:0000256" key="10">
    <source>
        <dbReference type="ARBA" id="ARBA00048881"/>
    </source>
</evidence>
<dbReference type="PRINTS" id="PR00092">
    <property type="entry name" value="TYROSINASE"/>
</dbReference>
<proteinExistence type="inferred from homology"/>
<evidence type="ECO:0000313" key="15">
    <source>
        <dbReference type="Proteomes" id="UP000076798"/>
    </source>
</evidence>
<dbReference type="PROSITE" id="PS00497">
    <property type="entry name" value="TYROSINASE_1"/>
    <property type="match status" value="1"/>
</dbReference>
<protein>
    <recommendedName>
        <fullName evidence="3">tyrosinase</fullName>
        <ecNumber evidence="3">1.14.18.1</ecNumber>
    </recommendedName>
</protein>
<keyword evidence="6" id="KW-0186">Copper</keyword>
<dbReference type="GO" id="GO:0042438">
    <property type="term" value="P:melanin biosynthetic process"/>
    <property type="evidence" value="ECO:0007669"/>
    <property type="project" value="UniProtKB-KW"/>
</dbReference>
<evidence type="ECO:0000256" key="7">
    <source>
        <dbReference type="ARBA" id="ARBA00023033"/>
    </source>
</evidence>
<comment type="catalytic activity">
    <reaction evidence="9">
        <text>2 L-dopa + O2 = 2 L-dopaquinone + 2 H2O</text>
        <dbReference type="Rhea" id="RHEA:34287"/>
        <dbReference type="ChEBI" id="CHEBI:15377"/>
        <dbReference type="ChEBI" id="CHEBI:15379"/>
        <dbReference type="ChEBI" id="CHEBI:57504"/>
        <dbReference type="ChEBI" id="CHEBI:57924"/>
        <dbReference type="EC" id="1.14.18.1"/>
    </reaction>
</comment>
<feature type="domain" description="Tyrosinase copper-binding" evidence="13">
    <location>
        <begin position="338"/>
        <end position="349"/>
    </location>
</feature>
<evidence type="ECO:0000256" key="3">
    <source>
        <dbReference type="ARBA" id="ARBA00011906"/>
    </source>
</evidence>
<dbReference type="InterPro" id="IPR041640">
    <property type="entry name" value="Tyrosinase_C"/>
</dbReference>
<comment type="catalytic activity">
    <reaction evidence="10">
        <text>L-tyrosine + O2 = L-dopaquinone + H2O</text>
        <dbReference type="Rhea" id="RHEA:18117"/>
        <dbReference type="ChEBI" id="CHEBI:15377"/>
        <dbReference type="ChEBI" id="CHEBI:15379"/>
        <dbReference type="ChEBI" id="CHEBI:57924"/>
        <dbReference type="ChEBI" id="CHEBI:58315"/>
        <dbReference type="EC" id="1.14.18.1"/>
    </reaction>
</comment>
<gene>
    <name evidence="14" type="ORF">SISSUDRAFT_677363</name>
</gene>
<reference evidence="14 15" key="1">
    <citation type="journal article" date="2016" name="Mol. Biol. Evol.">
        <title>Comparative Genomics of Early-Diverging Mushroom-Forming Fungi Provides Insights into the Origins of Lignocellulose Decay Capabilities.</title>
        <authorList>
            <person name="Nagy L.G."/>
            <person name="Riley R."/>
            <person name="Tritt A."/>
            <person name="Adam C."/>
            <person name="Daum C."/>
            <person name="Floudas D."/>
            <person name="Sun H."/>
            <person name="Yadav J.S."/>
            <person name="Pangilinan J."/>
            <person name="Larsson K.H."/>
            <person name="Matsuura K."/>
            <person name="Barry K."/>
            <person name="Labutti K."/>
            <person name="Kuo R."/>
            <person name="Ohm R.A."/>
            <person name="Bhattacharya S.S."/>
            <person name="Shirouzu T."/>
            <person name="Yoshinaga Y."/>
            <person name="Martin F.M."/>
            <person name="Grigoriev I.V."/>
            <person name="Hibbett D.S."/>
        </authorList>
    </citation>
    <scope>NUCLEOTIDE SEQUENCE [LARGE SCALE GENOMIC DNA]</scope>
    <source>
        <strain evidence="14 15">HHB10207 ss-3</strain>
    </source>
</reference>